<dbReference type="RefSeq" id="WP_073050763.1">
    <property type="nucleotide sequence ID" value="NZ_FQZL01000039.1"/>
</dbReference>
<feature type="domain" description="Transposase IS801/IS1294" evidence="1">
    <location>
        <begin position="135"/>
        <end position="308"/>
    </location>
</feature>
<dbReference type="Proteomes" id="UP000184052">
    <property type="component" value="Unassembled WGS sequence"/>
</dbReference>
<organism evidence="3 4">
    <name type="scientific">Dethiosulfatibacter aminovorans DSM 17477</name>
    <dbReference type="NCBI Taxonomy" id="1121476"/>
    <lineage>
        <taxon>Bacteria</taxon>
        <taxon>Bacillati</taxon>
        <taxon>Bacillota</taxon>
        <taxon>Tissierellia</taxon>
        <taxon>Dethiosulfatibacter</taxon>
    </lineage>
</organism>
<accession>A0A1M6M9Q8</accession>
<evidence type="ECO:0000313" key="3">
    <source>
        <dbReference type="EMBL" id="SHJ80171.1"/>
    </source>
</evidence>
<keyword evidence="4" id="KW-1185">Reference proteome</keyword>
<evidence type="ECO:0000313" key="4">
    <source>
        <dbReference type="Proteomes" id="UP000184052"/>
    </source>
</evidence>
<evidence type="ECO:0000259" key="2">
    <source>
        <dbReference type="Pfam" id="PF14319"/>
    </source>
</evidence>
<evidence type="ECO:0000259" key="1">
    <source>
        <dbReference type="Pfam" id="PF04986"/>
    </source>
</evidence>
<dbReference type="Pfam" id="PF14319">
    <property type="entry name" value="Zn_Tnp_IS91"/>
    <property type="match status" value="1"/>
</dbReference>
<dbReference type="PANTHER" id="PTHR37023">
    <property type="entry name" value="TRANSPOSASE"/>
    <property type="match status" value="1"/>
</dbReference>
<dbReference type="EMBL" id="FQZL01000039">
    <property type="protein sequence ID" value="SHJ80171.1"/>
    <property type="molecule type" value="Genomic_DNA"/>
</dbReference>
<gene>
    <name evidence="3" type="ORF">SAMN02745751_03410</name>
</gene>
<dbReference type="STRING" id="1121476.SAMN02745751_03410"/>
<dbReference type="Pfam" id="PF04986">
    <property type="entry name" value="Y2_Tnp"/>
    <property type="match status" value="1"/>
</dbReference>
<reference evidence="3 4" key="1">
    <citation type="submission" date="2016-11" db="EMBL/GenBank/DDBJ databases">
        <authorList>
            <person name="Jaros S."/>
            <person name="Januszkiewicz K."/>
            <person name="Wedrychowicz H."/>
        </authorList>
    </citation>
    <scope>NUCLEOTIDE SEQUENCE [LARGE SCALE GENOMIC DNA]</scope>
    <source>
        <strain evidence="3 4">DSM 17477</strain>
    </source>
</reference>
<dbReference type="PANTHER" id="PTHR37023:SF1">
    <property type="entry name" value="ISSOD25 TRANSPOSASE TNPA_ISSOD25"/>
    <property type="match status" value="1"/>
</dbReference>
<dbReference type="GO" id="GO:0004803">
    <property type="term" value="F:transposase activity"/>
    <property type="evidence" value="ECO:0007669"/>
    <property type="project" value="InterPro"/>
</dbReference>
<dbReference type="InterPro" id="IPR007069">
    <property type="entry name" value="Transposase_32"/>
</dbReference>
<proteinExistence type="predicted"/>
<dbReference type="InterPro" id="IPR026889">
    <property type="entry name" value="Zn_Tnp"/>
</dbReference>
<dbReference type="AlphaFoldDB" id="A0A1M6M9Q8"/>
<dbReference type="GO" id="GO:0003677">
    <property type="term" value="F:DNA binding"/>
    <property type="evidence" value="ECO:0007669"/>
    <property type="project" value="InterPro"/>
</dbReference>
<protein>
    <submittedName>
        <fullName evidence="3">Transposase zinc-binding domain-containing protein</fullName>
    </submittedName>
</protein>
<feature type="domain" description="Transposase zinc-binding" evidence="2">
    <location>
        <begin position="13"/>
        <end position="95"/>
    </location>
</feature>
<dbReference type="GO" id="GO:0006313">
    <property type="term" value="P:DNA transposition"/>
    <property type="evidence" value="ECO:0007669"/>
    <property type="project" value="InterPro"/>
</dbReference>
<name>A0A1M6M9Q8_9FIRM</name>
<sequence>MNKLQSIISIKPEEFISNHHLSYQQVKAINNIISCQTSNMGSHKLSCDCGHEKIVHNSCHNRHCPICGNFKKEMWVQKQQESVIPSHYFHLVFTLPSELRSLVYFNQKSLYDLMYNATSKTLLDLSKSQFGVIPGFSLILHTWSQTLIFHPHLHCILAGGGLSLNQTHFKSFKKKYFLPIKMLSRVYRAKFLEKLKSLYDNDKLVFLNDLKELEQGNIFQAFIDKLFKKDWVVYSKRVFKSAQHVIRYLGRYTHKIAIYADRIKKFDEDSVTFAYHDRSDNNRKREMTLSREEFVRRFLDHVLPYRLVRNPPLRISYQPIPSFKNSLNQKVDFKAKRSSLANNQSFG</sequence>